<dbReference type="Gene3D" id="2.40.50.140">
    <property type="entry name" value="Nucleic acid-binding proteins"/>
    <property type="match status" value="1"/>
</dbReference>
<dbReference type="InterPro" id="IPR012340">
    <property type="entry name" value="NA-bd_OB-fold"/>
</dbReference>
<feature type="compositionally biased region" description="Basic and acidic residues" evidence="2">
    <location>
        <begin position="121"/>
        <end position="132"/>
    </location>
</feature>
<proteinExistence type="predicted"/>
<dbReference type="CDD" id="cd04491">
    <property type="entry name" value="SoSSB_OBF"/>
    <property type="match status" value="1"/>
</dbReference>
<dbReference type="SUPFAM" id="SSF50249">
    <property type="entry name" value="Nucleic acid-binding proteins"/>
    <property type="match status" value="1"/>
</dbReference>
<dbReference type="GO" id="GO:0003677">
    <property type="term" value="F:DNA binding"/>
    <property type="evidence" value="ECO:0007669"/>
    <property type="project" value="UniProtKB-KW"/>
</dbReference>
<dbReference type="AlphaFoldDB" id="A0A7C4H6R2"/>
<feature type="region of interest" description="Disordered" evidence="2">
    <location>
        <begin position="89"/>
        <end position="141"/>
    </location>
</feature>
<feature type="domain" description="Single-stranded DNA binding protein Ssb-like OB fold" evidence="3">
    <location>
        <begin position="10"/>
        <end position="92"/>
    </location>
</feature>
<reference evidence="4" key="1">
    <citation type="journal article" date="2020" name="mSystems">
        <title>Genome- and Community-Level Interaction Insights into Carbon Utilization and Element Cycling Functions of Hydrothermarchaeota in Hydrothermal Sediment.</title>
        <authorList>
            <person name="Zhou Z."/>
            <person name="Liu Y."/>
            <person name="Xu W."/>
            <person name="Pan J."/>
            <person name="Luo Z.H."/>
            <person name="Li M."/>
        </authorList>
    </citation>
    <scope>NUCLEOTIDE SEQUENCE [LARGE SCALE GENOMIC DNA]</scope>
    <source>
        <strain evidence="4">SpSt-658</strain>
    </source>
</reference>
<evidence type="ECO:0000313" key="4">
    <source>
        <dbReference type="EMBL" id="HGM07310.1"/>
    </source>
</evidence>
<evidence type="ECO:0000256" key="2">
    <source>
        <dbReference type="SAM" id="MobiDB-lite"/>
    </source>
</evidence>
<evidence type="ECO:0000256" key="1">
    <source>
        <dbReference type="ARBA" id="ARBA00023125"/>
    </source>
</evidence>
<sequence>MSEKIKIINLKPGMENVNVEVRVLENLGVRTINTKAGVRTLGEYIVGDESGRVKLVLWGAKAASLTSGDTVFIKNAWVTSFKGEVQLNAGKNSSIDKVPDENLPPVESIPEDTPKSSEGYQSERRSFRRGEGRGSSGRRIR</sequence>
<accession>A0A7C4H6R2</accession>
<name>A0A7C4H6R2_9CREN</name>
<dbReference type="InterPro" id="IPR048970">
    <property type="entry name" value="OB_Ssb-like"/>
</dbReference>
<dbReference type="EMBL" id="DTCA01000086">
    <property type="protein sequence ID" value="HGM07310.1"/>
    <property type="molecule type" value="Genomic_DNA"/>
</dbReference>
<comment type="caution">
    <text evidence="4">The sequence shown here is derived from an EMBL/GenBank/DDBJ whole genome shotgun (WGS) entry which is preliminary data.</text>
</comment>
<dbReference type="PANTHER" id="PTHR13356:SF0">
    <property type="entry name" value="SOSS COMPLEX SUBUNIT B HOMOLOG"/>
    <property type="match status" value="1"/>
</dbReference>
<gene>
    <name evidence="4" type="ORF">ENU31_02740</name>
</gene>
<dbReference type="GO" id="GO:0010212">
    <property type="term" value="P:response to ionizing radiation"/>
    <property type="evidence" value="ECO:0007669"/>
    <property type="project" value="TreeGrafter"/>
</dbReference>
<dbReference type="PANTHER" id="PTHR13356">
    <property type="entry name" value="OB FOLD NUCLEIC ACID BINDING PROTEIN-RELATED"/>
    <property type="match status" value="1"/>
</dbReference>
<evidence type="ECO:0000259" key="3">
    <source>
        <dbReference type="Pfam" id="PF21473"/>
    </source>
</evidence>
<protein>
    <submittedName>
        <fullName evidence="4">Single-stranded DNA-binding protein</fullName>
    </submittedName>
</protein>
<organism evidence="4">
    <name type="scientific">Ignisphaera aggregans</name>
    <dbReference type="NCBI Taxonomy" id="334771"/>
    <lineage>
        <taxon>Archaea</taxon>
        <taxon>Thermoproteota</taxon>
        <taxon>Thermoprotei</taxon>
        <taxon>Desulfurococcales</taxon>
        <taxon>Desulfurococcaceae</taxon>
        <taxon>Ignisphaera</taxon>
    </lineage>
</organism>
<dbReference type="NCBIfam" id="NF005050">
    <property type="entry name" value="PRK06461.1-4"/>
    <property type="match status" value="1"/>
</dbReference>
<dbReference type="GO" id="GO:0000724">
    <property type="term" value="P:double-strand break repair via homologous recombination"/>
    <property type="evidence" value="ECO:0007669"/>
    <property type="project" value="TreeGrafter"/>
</dbReference>
<keyword evidence="1 4" id="KW-0238">DNA-binding</keyword>
<dbReference type="Pfam" id="PF21473">
    <property type="entry name" value="OB_Ssb-like"/>
    <property type="match status" value="1"/>
</dbReference>
<dbReference type="InterPro" id="IPR051231">
    <property type="entry name" value="SOSS-B"/>
</dbReference>